<accession>A0A8H9KY93</accession>
<dbReference type="AlphaFoldDB" id="A0A8H9KY93"/>
<protein>
    <recommendedName>
        <fullName evidence="5">Gram-positive cocci surface proteins LPxTG domain-containing protein</fullName>
    </recommendedName>
</protein>
<reference evidence="3" key="1">
    <citation type="journal article" date="2014" name="Int. J. Syst. Evol. Microbiol.">
        <title>Complete genome sequence of Corynebacterium casei LMG S-19264T (=DSM 44701T), isolated from a smear-ripened cheese.</title>
        <authorList>
            <consortium name="US DOE Joint Genome Institute (JGI-PGF)"/>
            <person name="Walter F."/>
            <person name="Albersmeier A."/>
            <person name="Kalinowski J."/>
            <person name="Ruckert C."/>
        </authorList>
    </citation>
    <scope>NUCLEOTIDE SEQUENCE</scope>
    <source>
        <strain evidence="3">JCM 1480</strain>
    </source>
</reference>
<dbReference type="Proteomes" id="UP000648535">
    <property type="component" value="Unassembled WGS sequence"/>
</dbReference>
<keyword evidence="2" id="KW-1133">Transmembrane helix</keyword>
<keyword evidence="2" id="KW-0472">Membrane</keyword>
<evidence type="ECO:0000256" key="1">
    <source>
        <dbReference type="SAM" id="MobiDB-lite"/>
    </source>
</evidence>
<comment type="caution">
    <text evidence="3">The sequence shown here is derived from an EMBL/GenBank/DDBJ whole genome shotgun (WGS) entry which is preliminary data.</text>
</comment>
<feature type="region of interest" description="Disordered" evidence="1">
    <location>
        <begin position="1"/>
        <end position="47"/>
    </location>
</feature>
<proteinExistence type="predicted"/>
<evidence type="ECO:0000256" key="2">
    <source>
        <dbReference type="SAM" id="Phobius"/>
    </source>
</evidence>
<gene>
    <name evidence="3" type="ORF">GCM10009769_09810</name>
</gene>
<evidence type="ECO:0008006" key="5">
    <source>
        <dbReference type="Google" id="ProtNLM"/>
    </source>
</evidence>
<feature type="transmembrane region" description="Helical" evidence="2">
    <location>
        <begin position="58"/>
        <end position="81"/>
    </location>
</feature>
<keyword evidence="2" id="KW-0812">Transmembrane</keyword>
<evidence type="ECO:0000313" key="3">
    <source>
        <dbReference type="EMBL" id="GGK93738.1"/>
    </source>
</evidence>
<dbReference type="EMBL" id="BMOI01000003">
    <property type="protein sequence ID" value="GGK93738.1"/>
    <property type="molecule type" value="Genomic_DNA"/>
</dbReference>
<organism evidence="3 4">
    <name type="scientific">Curtobacterium luteum</name>
    <dbReference type="NCBI Taxonomy" id="33881"/>
    <lineage>
        <taxon>Bacteria</taxon>
        <taxon>Bacillati</taxon>
        <taxon>Actinomycetota</taxon>
        <taxon>Actinomycetes</taxon>
        <taxon>Micrococcales</taxon>
        <taxon>Microbacteriaceae</taxon>
        <taxon>Curtobacterium</taxon>
    </lineage>
</organism>
<feature type="compositionally biased region" description="Polar residues" evidence="1">
    <location>
        <begin position="11"/>
        <end position="30"/>
    </location>
</feature>
<reference evidence="3" key="2">
    <citation type="submission" date="2020-09" db="EMBL/GenBank/DDBJ databases">
        <authorList>
            <person name="Sun Q."/>
            <person name="Ohkuma M."/>
        </authorList>
    </citation>
    <scope>NUCLEOTIDE SEQUENCE</scope>
    <source>
        <strain evidence="3">JCM 1480</strain>
    </source>
</reference>
<name>A0A8H9KY93_9MICO</name>
<evidence type="ECO:0000313" key="4">
    <source>
        <dbReference type="Proteomes" id="UP000648535"/>
    </source>
</evidence>
<sequence length="87" mass="8897">MRVADDAPDRITNTASVSTPTLQSESSAQTLRPGDPTRVSDPAAVSGQPRGDLAFTGAAGLGLGALIALLALAAGAFLLVLRRRRRA</sequence>